<organism evidence="2 3">
    <name type="scientific">Pendulispora rubella</name>
    <dbReference type="NCBI Taxonomy" id="2741070"/>
    <lineage>
        <taxon>Bacteria</taxon>
        <taxon>Pseudomonadati</taxon>
        <taxon>Myxococcota</taxon>
        <taxon>Myxococcia</taxon>
        <taxon>Myxococcales</taxon>
        <taxon>Sorangiineae</taxon>
        <taxon>Pendulisporaceae</taxon>
        <taxon>Pendulispora</taxon>
    </lineage>
</organism>
<accession>A0ABZ2LLT8</accession>
<feature type="compositionally biased region" description="Basic and acidic residues" evidence="1">
    <location>
        <begin position="29"/>
        <end position="40"/>
    </location>
</feature>
<evidence type="ECO:0000313" key="3">
    <source>
        <dbReference type="Proteomes" id="UP001374803"/>
    </source>
</evidence>
<proteinExistence type="predicted"/>
<gene>
    <name evidence="2" type="ORF">LVJ94_21495</name>
</gene>
<dbReference type="EMBL" id="CP089983">
    <property type="protein sequence ID" value="WXB09792.1"/>
    <property type="molecule type" value="Genomic_DNA"/>
</dbReference>
<reference evidence="2" key="1">
    <citation type="submission" date="2021-12" db="EMBL/GenBank/DDBJ databases">
        <title>Discovery of the Pendulisporaceae a myxobacterial family with distinct sporulation behavior and unique specialized metabolism.</title>
        <authorList>
            <person name="Garcia R."/>
            <person name="Popoff A."/>
            <person name="Bader C.D."/>
            <person name="Loehr J."/>
            <person name="Walesch S."/>
            <person name="Walt C."/>
            <person name="Boldt J."/>
            <person name="Bunk B."/>
            <person name="Haeckl F.J.F.P.J."/>
            <person name="Gunesch A.P."/>
            <person name="Birkelbach J."/>
            <person name="Nuebel U."/>
            <person name="Pietschmann T."/>
            <person name="Bach T."/>
            <person name="Mueller R."/>
        </authorList>
    </citation>
    <scope>NUCLEOTIDE SEQUENCE</scope>
    <source>
        <strain evidence="2">MSr11367</strain>
    </source>
</reference>
<evidence type="ECO:0000313" key="2">
    <source>
        <dbReference type="EMBL" id="WXB09792.1"/>
    </source>
</evidence>
<protein>
    <submittedName>
        <fullName evidence="2">Uncharacterized protein</fullName>
    </submittedName>
</protein>
<dbReference type="Proteomes" id="UP001374803">
    <property type="component" value="Chromosome"/>
</dbReference>
<dbReference type="RefSeq" id="WP_394839465.1">
    <property type="nucleotide sequence ID" value="NZ_CP089929.1"/>
</dbReference>
<name>A0ABZ2LLT8_9BACT</name>
<sequence length="290" mass="30080">MKTAAWLMAVFACAGCDRGRGVTTTSSAPREEASAPRARTELPAPSSTGDAAPPAMDPKGGCGEPAPDVHLEVVIGSGFPPAPVTLFVDGNSAVTLRREAPAPGDAVGEFAACLSADAVRTLEGTFPKASAQGARPDMPTIHAKLRSGARAAEWTSPLPSTVGADFVRHVNDAVAATRASPRAALRLELVPGKTPGRAAIRFANPGTRTLTVLLDNDDPPFLERDTGVRIEAGFPHKGPMALAGGGHEDVEMRIPVRGHVRAAFDGMLRITGTAHDDSWQASLRSATVAF</sequence>
<evidence type="ECO:0000256" key="1">
    <source>
        <dbReference type="SAM" id="MobiDB-lite"/>
    </source>
</evidence>
<feature type="region of interest" description="Disordered" evidence="1">
    <location>
        <begin position="21"/>
        <end position="67"/>
    </location>
</feature>
<keyword evidence="3" id="KW-1185">Reference proteome</keyword>